<dbReference type="Proteomes" id="UP001501455">
    <property type="component" value="Unassembled WGS sequence"/>
</dbReference>
<proteinExistence type="predicted"/>
<evidence type="ECO:0000313" key="1">
    <source>
        <dbReference type="EMBL" id="GAA3496223.1"/>
    </source>
</evidence>
<gene>
    <name evidence="1" type="ORF">GCM10019016_033240</name>
</gene>
<organism evidence="1 2">
    <name type="scientific">Streptomyces prasinosporus</name>
    <dbReference type="NCBI Taxonomy" id="68256"/>
    <lineage>
        <taxon>Bacteria</taxon>
        <taxon>Bacillati</taxon>
        <taxon>Actinomycetota</taxon>
        <taxon>Actinomycetes</taxon>
        <taxon>Kitasatosporales</taxon>
        <taxon>Streptomycetaceae</taxon>
        <taxon>Streptomyces</taxon>
        <taxon>Streptomyces albogriseolus group</taxon>
    </lineage>
</organism>
<evidence type="ECO:0008006" key="3">
    <source>
        <dbReference type="Google" id="ProtNLM"/>
    </source>
</evidence>
<name>A0ABP6TNB1_9ACTN</name>
<accession>A0ABP6TNB1</accession>
<protein>
    <recommendedName>
        <fullName evidence="3">ATPase AAA-type core domain-containing protein</fullName>
    </recommendedName>
</protein>
<sequence>MLFTTHSPALLNSLKAQDHSGVVVCSRDPESGESRLTRLTELPGYVDLLAAGDLGDAVTKGRLPDAVRPREEGVTSVEDFLRSL</sequence>
<keyword evidence="2" id="KW-1185">Reference proteome</keyword>
<comment type="caution">
    <text evidence="1">The sequence shown here is derived from an EMBL/GenBank/DDBJ whole genome shotgun (WGS) entry which is preliminary data.</text>
</comment>
<reference evidence="2" key="1">
    <citation type="journal article" date="2019" name="Int. J. Syst. Evol. Microbiol.">
        <title>The Global Catalogue of Microorganisms (GCM) 10K type strain sequencing project: providing services to taxonomists for standard genome sequencing and annotation.</title>
        <authorList>
            <consortium name="The Broad Institute Genomics Platform"/>
            <consortium name="The Broad Institute Genome Sequencing Center for Infectious Disease"/>
            <person name="Wu L."/>
            <person name="Ma J."/>
        </authorList>
    </citation>
    <scope>NUCLEOTIDE SEQUENCE [LARGE SCALE GENOMIC DNA]</scope>
    <source>
        <strain evidence="2">JCM 4816</strain>
    </source>
</reference>
<dbReference type="EMBL" id="BAAAXF010000022">
    <property type="protein sequence ID" value="GAA3496223.1"/>
    <property type="molecule type" value="Genomic_DNA"/>
</dbReference>
<evidence type="ECO:0000313" key="2">
    <source>
        <dbReference type="Proteomes" id="UP001501455"/>
    </source>
</evidence>